<reference evidence="1" key="1">
    <citation type="submission" date="2023-01" db="EMBL/GenBank/DDBJ databases">
        <title>The growth and conidiation of Purpureocillium lavendulum are regulated by nitrogen source and histone H3K14 acetylation.</title>
        <authorList>
            <person name="Tang P."/>
            <person name="Han J."/>
            <person name="Zhang C."/>
            <person name="Tang P."/>
            <person name="Qi F."/>
            <person name="Zhang K."/>
            <person name="Liang L."/>
        </authorList>
    </citation>
    <scope>NUCLEOTIDE SEQUENCE</scope>
    <source>
        <strain evidence="1">YMF1.00683</strain>
    </source>
</reference>
<proteinExistence type="predicted"/>
<dbReference type="AlphaFoldDB" id="A0AB34FGX6"/>
<comment type="caution">
    <text evidence="1">The sequence shown here is derived from an EMBL/GenBank/DDBJ whole genome shotgun (WGS) entry which is preliminary data.</text>
</comment>
<gene>
    <name evidence="1" type="ORF">O9K51_09729</name>
</gene>
<evidence type="ECO:0000313" key="1">
    <source>
        <dbReference type="EMBL" id="KAJ6437901.1"/>
    </source>
</evidence>
<dbReference type="Proteomes" id="UP001163105">
    <property type="component" value="Unassembled WGS sequence"/>
</dbReference>
<evidence type="ECO:0000313" key="2">
    <source>
        <dbReference type="Proteomes" id="UP001163105"/>
    </source>
</evidence>
<organism evidence="1 2">
    <name type="scientific">Purpureocillium lavendulum</name>
    <dbReference type="NCBI Taxonomy" id="1247861"/>
    <lineage>
        <taxon>Eukaryota</taxon>
        <taxon>Fungi</taxon>
        <taxon>Dikarya</taxon>
        <taxon>Ascomycota</taxon>
        <taxon>Pezizomycotina</taxon>
        <taxon>Sordariomycetes</taxon>
        <taxon>Hypocreomycetidae</taxon>
        <taxon>Hypocreales</taxon>
        <taxon>Ophiocordycipitaceae</taxon>
        <taxon>Purpureocillium</taxon>
    </lineage>
</organism>
<name>A0AB34FGX6_9HYPO</name>
<accession>A0AB34FGX6</accession>
<dbReference type="EMBL" id="JAQHRD010000010">
    <property type="protein sequence ID" value="KAJ6437901.1"/>
    <property type="molecule type" value="Genomic_DNA"/>
</dbReference>
<keyword evidence="2" id="KW-1185">Reference proteome</keyword>
<protein>
    <submittedName>
        <fullName evidence="1">Calcium-translocating P-type ATPase, PMCA-type</fullName>
    </submittedName>
</protein>
<sequence length="168" mass="19125">MATVSTASPTTIARTYNAAVYRGGRVPWIDVETEASVGSLRNIATCCGHFGTTLETLKRWQAFRKWQIDNRGLVDDDGGFPAFVETMKRLYAKDESTAALAQLEAGPSWLKSAWLEERRARRWQRPWQRERGCNGFSDYVDAVMHRLGRQGFTRPFQLQEDPNQANPK</sequence>